<keyword evidence="6" id="KW-1003">Cell membrane</keyword>
<dbReference type="Pfam" id="PF00069">
    <property type="entry name" value="Pkinase"/>
    <property type="match status" value="1"/>
</dbReference>
<keyword evidence="14" id="KW-0418">Kinase</keyword>
<dbReference type="GO" id="GO:0031514">
    <property type="term" value="C:motile cilium"/>
    <property type="evidence" value="ECO:0007669"/>
    <property type="project" value="UniProtKB-SubCell"/>
</dbReference>
<dbReference type="CDD" id="cd05117">
    <property type="entry name" value="STKc_CAMK"/>
    <property type="match status" value="1"/>
</dbReference>
<keyword evidence="10" id="KW-0519">Myristate</keyword>
<name>A0A1R2C484_9CILI</name>
<dbReference type="SUPFAM" id="SSF47473">
    <property type="entry name" value="EF-hand"/>
    <property type="match status" value="1"/>
</dbReference>
<keyword evidence="21" id="KW-0966">Cell projection</keyword>
<comment type="cofactor">
    <cofactor evidence="1">
        <name>Mg(2+)</name>
        <dbReference type="ChEBI" id="CHEBI:18420"/>
    </cofactor>
</comment>
<feature type="domain" description="Protein kinase" evidence="30">
    <location>
        <begin position="54"/>
        <end position="312"/>
    </location>
</feature>
<evidence type="ECO:0000256" key="28">
    <source>
        <dbReference type="PROSITE-ProRule" id="PRU10141"/>
    </source>
</evidence>
<evidence type="ECO:0000259" key="31">
    <source>
        <dbReference type="PROSITE" id="PS50222"/>
    </source>
</evidence>
<evidence type="ECO:0000313" key="33">
    <source>
        <dbReference type="Proteomes" id="UP000187209"/>
    </source>
</evidence>
<feature type="domain" description="EF-hand" evidence="31">
    <location>
        <begin position="429"/>
        <end position="463"/>
    </location>
</feature>
<keyword evidence="8" id="KW-0723">Serine/threonine-protein kinase</keyword>
<evidence type="ECO:0000259" key="30">
    <source>
        <dbReference type="PROSITE" id="PS50011"/>
    </source>
</evidence>
<feature type="domain" description="EF-hand" evidence="31">
    <location>
        <begin position="464"/>
        <end position="499"/>
    </location>
</feature>
<keyword evidence="18" id="KW-1043">Host membrane</keyword>
<evidence type="ECO:0000256" key="3">
    <source>
        <dbReference type="ARBA" id="ARBA00004342"/>
    </source>
</evidence>
<dbReference type="GO" id="GO:0020005">
    <property type="term" value="C:symbiont-containing vacuole membrane"/>
    <property type="evidence" value="ECO:0007669"/>
    <property type="project" value="UniProtKB-SubCell"/>
</dbReference>
<evidence type="ECO:0000256" key="12">
    <source>
        <dbReference type="ARBA" id="ARBA00022737"/>
    </source>
</evidence>
<dbReference type="EC" id="2.7.11.1" evidence="5"/>
<evidence type="ECO:0000256" key="14">
    <source>
        <dbReference type="ARBA" id="ARBA00022777"/>
    </source>
</evidence>
<dbReference type="GO" id="GO:0020002">
    <property type="term" value="C:host cell plasma membrane"/>
    <property type="evidence" value="ECO:0007669"/>
    <property type="project" value="UniProtKB-SubCell"/>
</dbReference>
<keyword evidence="15" id="KW-0106">Calcium</keyword>
<dbReference type="GO" id="GO:0005886">
    <property type="term" value="C:plasma membrane"/>
    <property type="evidence" value="ECO:0007669"/>
    <property type="project" value="UniProtKB-SubCell"/>
</dbReference>
<evidence type="ECO:0000256" key="5">
    <source>
        <dbReference type="ARBA" id="ARBA00012513"/>
    </source>
</evidence>
<dbReference type="InterPro" id="IPR017441">
    <property type="entry name" value="Protein_kinase_ATP_BS"/>
</dbReference>
<dbReference type="PROSITE" id="PS00018">
    <property type="entry name" value="EF_HAND_1"/>
    <property type="match status" value="3"/>
</dbReference>
<dbReference type="PROSITE" id="PS50011">
    <property type="entry name" value="PROTEIN_KINASE_DOM"/>
    <property type="match status" value="1"/>
</dbReference>
<dbReference type="SMART" id="SM00054">
    <property type="entry name" value="EFh"/>
    <property type="match status" value="4"/>
</dbReference>
<accession>A0A1R2C484</accession>
<keyword evidence="22" id="KW-0449">Lipoprotein</keyword>
<sequence length="506" mass="57618">MGSSCMKNNENSKEKVKIPKPKLIKANHSNKTSEFVVEASGFIGKRKGSIKDHYIFSTKLGSGAFGSVRLGIHKTTNQKRAIKTIQKCSISEDMREKTQFFNEVDILKQIDHPNIVRLYEFYEDDESYHLVLEHVTGGELFDYIIKSKHLSENIAANFMKQILSAVAYCHRNNIVHRDLKPENLLLDKDGPDAMLKIIDFGTSAIFDPKKQMTRKYGTAYYIAPEVLSKNYNEKCDLWSCGVILYILLSGRPPFYGKNDKEILRSVCEGHYSIQGAEWAKISPEAKSLISRMLQFNPKDRITSEQALNHPWIQGLSETNTLSIDPVSLNNLQNFHAELKLQYAILSFIAFQMVSKDESKRLSEAFSKIDKNKDGKLSHDELLEAYMQQMGKEAAIEEVQKIMRQVDVNNSGFIDYNEFITACSAKDELLSKENIDSAFRMLDADNSGKITGNELKEYLSSDNSLRKDAWDAMIKEVDQNGDGEIDIEEFKLMMINYLKKTSIDVIS</sequence>
<dbReference type="Proteomes" id="UP000187209">
    <property type="component" value="Unassembled WGS sequence"/>
</dbReference>
<evidence type="ECO:0000256" key="26">
    <source>
        <dbReference type="ARBA" id="ARBA00060437"/>
    </source>
</evidence>
<evidence type="ECO:0000256" key="4">
    <source>
        <dbReference type="ARBA" id="ARBA00004425"/>
    </source>
</evidence>
<keyword evidence="12" id="KW-0677">Repeat</keyword>
<evidence type="ECO:0000256" key="21">
    <source>
        <dbReference type="ARBA" id="ARBA00023273"/>
    </source>
</evidence>
<evidence type="ECO:0000256" key="29">
    <source>
        <dbReference type="SAM" id="MobiDB-lite"/>
    </source>
</evidence>
<dbReference type="CDD" id="cd00051">
    <property type="entry name" value="EFh"/>
    <property type="match status" value="2"/>
</dbReference>
<evidence type="ECO:0000256" key="20">
    <source>
        <dbReference type="ARBA" id="ARBA00023139"/>
    </source>
</evidence>
<evidence type="ECO:0000256" key="18">
    <source>
        <dbReference type="ARBA" id="ARBA00022870"/>
    </source>
</evidence>
<dbReference type="InterPro" id="IPR008271">
    <property type="entry name" value="Ser/Thr_kinase_AS"/>
</dbReference>
<dbReference type="InterPro" id="IPR011009">
    <property type="entry name" value="Kinase-like_dom_sf"/>
</dbReference>
<dbReference type="PANTHER" id="PTHR24349">
    <property type="entry name" value="SERINE/THREONINE-PROTEIN KINASE"/>
    <property type="match status" value="1"/>
</dbReference>
<evidence type="ECO:0000256" key="27">
    <source>
        <dbReference type="ARBA" id="ARBA00068067"/>
    </source>
</evidence>
<reference evidence="32 33" key="1">
    <citation type="submission" date="2016-11" db="EMBL/GenBank/DDBJ databases">
        <title>The macronuclear genome of Stentor coeruleus: a giant cell with tiny introns.</title>
        <authorList>
            <person name="Slabodnick M."/>
            <person name="Ruby J.G."/>
            <person name="Reiff S.B."/>
            <person name="Swart E.C."/>
            <person name="Gosai S."/>
            <person name="Prabakaran S."/>
            <person name="Witkowska E."/>
            <person name="Larue G.E."/>
            <person name="Fisher S."/>
            <person name="Freeman R.M."/>
            <person name="Gunawardena J."/>
            <person name="Chu W."/>
            <person name="Stover N.A."/>
            <person name="Gregory B.D."/>
            <person name="Nowacki M."/>
            <person name="Derisi J."/>
            <person name="Roy S.W."/>
            <person name="Marshall W.F."/>
            <person name="Sood P."/>
        </authorList>
    </citation>
    <scope>NUCLEOTIDE SEQUENCE [LARGE SCALE GENOMIC DNA]</scope>
    <source>
        <strain evidence="32">WM001</strain>
    </source>
</reference>
<dbReference type="Gene3D" id="3.30.200.20">
    <property type="entry name" value="Phosphorylase Kinase, domain 1"/>
    <property type="match status" value="1"/>
</dbReference>
<dbReference type="FunFam" id="1.10.510.10:FF:000398">
    <property type="entry name" value="Calcium-dependent protein kinase 1"/>
    <property type="match status" value="1"/>
</dbReference>
<dbReference type="GO" id="GO:0004674">
    <property type="term" value="F:protein serine/threonine kinase activity"/>
    <property type="evidence" value="ECO:0007669"/>
    <property type="project" value="UniProtKB-KW"/>
</dbReference>
<evidence type="ECO:0000256" key="23">
    <source>
        <dbReference type="ARBA" id="ARBA00024334"/>
    </source>
</evidence>
<evidence type="ECO:0000256" key="15">
    <source>
        <dbReference type="ARBA" id="ARBA00022837"/>
    </source>
</evidence>
<feature type="domain" description="EF-hand" evidence="31">
    <location>
        <begin position="356"/>
        <end position="391"/>
    </location>
</feature>
<evidence type="ECO:0000256" key="1">
    <source>
        <dbReference type="ARBA" id="ARBA00001946"/>
    </source>
</evidence>
<dbReference type="Pfam" id="PF13499">
    <property type="entry name" value="EF-hand_7"/>
    <property type="match status" value="2"/>
</dbReference>
<evidence type="ECO:0000256" key="25">
    <source>
        <dbReference type="ARBA" id="ARBA00048679"/>
    </source>
</evidence>
<keyword evidence="17" id="KW-0282">Flagellum</keyword>
<dbReference type="GO" id="GO:0005524">
    <property type="term" value="F:ATP binding"/>
    <property type="evidence" value="ECO:0007669"/>
    <property type="project" value="UniProtKB-UniRule"/>
</dbReference>
<dbReference type="SUPFAM" id="SSF56112">
    <property type="entry name" value="Protein kinase-like (PK-like)"/>
    <property type="match status" value="1"/>
</dbReference>
<comment type="subcellular location">
    <subcellularLocation>
        <location evidence="3">Cell membrane</location>
        <topology evidence="3">Lipid-anchor</topology>
        <orientation evidence="3">Cytoplasmic side</orientation>
    </subcellularLocation>
    <subcellularLocation>
        <location evidence="2">Cell projection</location>
        <location evidence="2">Cilium</location>
        <location evidence="2">Flagellum</location>
    </subcellularLocation>
    <subcellularLocation>
        <location evidence="4">Host cell membrane</location>
        <topology evidence="4">Lipid-anchor</topology>
    </subcellularLocation>
    <subcellularLocation>
        <location evidence="26">Parasitophorous vacuole membrane</location>
        <topology evidence="26">Lipid-anchor</topology>
    </subcellularLocation>
</comment>
<evidence type="ECO:0000256" key="9">
    <source>
        <dbReference type="ARBA" id="ARBA00022679"/>
    </source>
</evidence>
<dbReference type="InterPro" id="IPR018247">
    <property type="entry name" value="EF_Hand_1_Ca_BS"/>
</dbReference>
<dbReference type="PROSITE" id="PS00107">
    <property type="entry name" value="PROTEIN_KINASE_ATP"/>
    <property type="match status" value="1"/>
</dbReference>
<dbReference type="SMART" id="SM00220">
    <property type="entry name" value="S_TKc"/>
    <property type="match status" value="1"/>
</dbReference>
<keyword evidence="16 28" id="KW-0067">ATP-binding</keyword>
<dbReference type="InterPro" id="IPR050205">
    <property type="entry name" value="CDPK_Ser/Thr_kinases"/>
</dbReference>
<feature type="region of interest" description="Disordered" evidence="29">
    <location>
        <begin position="1"/>
        <end position="20"/>
    </location>
</feature>
<protein>
    <recommendedName>
        <fullName evidence="27">Calcium-dependent protein kinase 1</fullName>
        <ecNumber evidence="5">2.7.11.1</ecNumber>
    </recommendedName>
</protein>
<dbReference type="GO" id="GO:0005509">
    <property type="term" value="F:calcium ion binding"/>
    <property type="evidence" value="ECO:0007669"/>
    <property type="project" value="InterPro"/>
</dbReference>
<comment type="caution">
    <text evidence="32">The sequence shown here is derived from an EMBL/GenBank/DDBJ whole genome shotgun (WGS) entry which is preliminary data.</text>
</comment>
<keyword evidence="20" id="KW-0564">Palmitate</keyword>
<feature type="binding site" evidence="28">
    <location>
        <position position="83"/>
    </location>
    <ligand>
        <name>ATP</name>
        <dbReference type="ChEBI" id="CHEBI:30616"/>
    </ligand>
</feature>
<dbReference type="AlphaFoldDB" id="A0A1R2C484"/>
<organism evidence="32 33">
    <name type="scientific">Stentor coeruleus</name>
    <dbReference type="NCBI Taxonomy" id="5963"/>
    <lineage>
        <taxon>Eukaryota</taxon>
        <taxon>Sar</taxon>
        <taxon>Alveolata</taxon>
        <taxon>Ciliophora</taxon>
        <taxon>Postciliodesmatophora</taxon>
        <taxon>Heterotrichea</taxon>
        <taxon>Heterotrichida</taxon>
        <taxon>Stentoridae</taxon>
        <taxon>Stentor</taxon>
    </lineage>
</organism>
<evidence type="ECO:0000313" key="32">
    <source>
        <dbReference type="EMBL" id="OMJ83838.1"/>
    </source>
</evidence>
<evidence type="ECO:0000256" key="2">
    <source>
        <dbReference type="ARBA" id="ARBA00004230"/>
    </source>
</evidence>
<dbReference type="InterPro" id="IPR000719">
    <property type="entry name" value="Prot_kinase_dom"/>
</dbReference>
<dbReference type="FunFam" id="1.10.238.10:FF:000585">
    <property type="entry name" value="Calcium-dependent protein kinase-a"/>
    <property type="match status" value="1"/>
</dbReference>
<keyword evidence="18" id="KW-0472">Membrane</keyword>
<keyword evidence="11" id="KW-0479">Metal-binding</keyword>
<keyword evidence="13 28" id="KW-0547">Nucleotide-binding</keyword>
<dbReference type="PROSITE" id="PS50222">
    <property type="entry name" value="EF_HAND_2"/>
    <property type="match status" value="4"/>
</dbReference>
<comment type="catalytic activity">
    <reaction evidence="25">
        <text>L-seryl-[protein] + ATP = O-phospho-L-seryl-[protein] + ADP + H(+)</text>
        <dbReference type="Rhea" id="RHEA:17989"/>
        <dbReference type="Rhea" id="RHEA-COMP:9863"/>
        <dbReference type="Rhea" id="RHEA-COMP:11604"/>
        <dbReference type="ChEBI" id="CHEBI:15378"/>
        <dbReference type="ChEBI" id="CHEBI:29999"/>
        <dbReference type="ChEBI" id="CHEBI:30616"/>
        <dbReference type="ChEBI" id="CHEBI:83421"/>
        <dbReference type="ChEBI" id="CHEBI:456216"/>
        <dbReference type="EC" id="2.7.11.1"/>
    </reaction>
</comment>
<proteinExistence type="inferred from homology"/>
<evidence type="ECO:0000256" key="6">
    <source>
        <dbReference type="ARBA" id="ARBA00022475"/>
    </source>
</evidence>
<keyword evidence="33" id="KW-1185">Reference proteome</keyword>
<dbReference type="PROSITE" id="PS00108">
    <property type="entry name" value="PROTEIN_KINASE_ST"/>
    <property type="match status" value="1"/>
</dbReference>
<dbReference type="InterPro" id="IPR002048">
    <property type="entry name" value="EF_hand_dom"/>
</dbReference>
<evidence type="ECO:0000256" key="7">
    <source>
        <dbReference type="ARBA" id="ARBA00022511"/>
    </source>
</evidence>
<dbReference type="Gene3D" id="1.10.238.10">
    <property type="entry name" value="EF-hand"/>
    <property type="match status" value="2"/>
</dbReference>
<dbReference type="FunFam" id="3.30.200.20:FF:000315">
    <property type="entry name" value="Calcium-dependent protein kinase 3"/>
    <property type="match status" value="1"/>
</dbReference>
<evidence type="ECO:0000256" key="17">
    <source>
        <dbReference type="ARBA" id="ARBA00022846"/>
    </source>
</evidence>
<evidence type="ECO:0000256" key="24">
    <source>
        <dbReference type="ARBA" id="ARBA00047899"/>
    </source>
</evidence>
<comment type="similarity">
    <text evidence="23">Belongs to the protein kinase superfamily. Ser/Thr protein kinase family. CDPK subfamily.</text>
</comment>
<dbReference type="InterPro" id="IPR011992">
    <property type="entry name" value="EF-hand-dom_pair"/>
</dbReference>
<evidence type="ECO:0000256" key="19">
    <source>
        <dbReference type="ARBA" id="ARBA00023069"/>
    </source>
</evidence>
<evidence type="ECO:0000256" key="11">
    <source>
        <dbReference type="ARBA" id="ARBA00022723"/>
    </source>
</evidence>
<dbReference type="EMBL" id="MPUH01000289">
    <property type="protein sequence ID" value="OMJ83838.1"/>
    <property type="molecule type" value="Genomic_DNA"/>
</dbReference>
<evidence type="ECO:0000256" key="13">
    <source>
        <dbReference type="ARBA" id="ARBA00022741"/>
    </source>
</evidence>
<keyword evidence="9" id="KW-0808">Transferase</keyword>
<gene>
    <name evidence="32" type="ORF">SteCoe_15137</name>
</gene>
<evidence type="ECO:0000256" key="16">
    <source>
        <dbReference type="ARBA" id="ARBA00022840"/>
    </source>
</evidence>
<comment type="catalytic activity">
    <reaction evidence="24">
        <text>L-threonyl-[protein] + ATP = O-phospho-L-threonyl-[protein] + ADP + H(+)</text>
        <dbReference type="Rhea" id="RHEA:46608"/>
        <dbReference type="Rhea" id="RHEA-COMP:11060"/>
        <dbReference type="Rhea" id="RHEA-COMP:11605"/>
        <dbReference type="ChEBI" id="CHEBI:15378"/>
        <dbReference type="ChEBI" id="CHEBI:30013"/>
        <dbReference type="ChEBI" id="CHEBI:30616"/>
        <dbReference type="ChEBI" id="CHEBI:61977"/>
        <dbReference type="ChEBI" id="CHEBI:456216"/>
        <dbReference type="EC" id="2.7.11.1"/>
    </reaction>
</comment>
<keyword evidence="19" id="KW-0969">Cilium</keyword>
<dbReference type="Gene3D" id="1.10.510.10">
    <property type="entry name" value="Transferase(Phosphotransferase) domain 1"/>
    <property type="match status" value="1"/>
</dbReference>
<keyword evidence="7" id="KW-1032">Host cell membrane</keyword>
<evidence type="ECO:0000256" key="22">
    <source>
        <dbReference type="ARBA" id="ARBA00023288"/>
    </source>
</evidence>
<dbReference type="OrthoDB" id="40902at2759"/>
<evidence type="ECO:0000256" key="8">
    <source>
        <dbReference type="ARBA" id="ARBA00022527"/>
    </source>
</evidence>
<feature type="domain" description="EF-hand" evidence="31">
    <location>
        <begin position="393"/>
        <end position="428"/>
    </location>
</feature>
<evidence type="ECO:0000256" key="10">
    <source>
        <dbReference type="ARBA" id="ARBA00022707"/>
    </source>
</evidence>